<keyword evidence="2" id="KW-1133">Transmembrane helix</keyword>
<feature type="region of interest" description="Disordered" evidence="1">
    <location>
        <begin position="66"/>
        <end position="104"/>
    </location>
</feature>
<organism evidence="3 4">
    <name type="scientific">Aspergillus keveii</name>
    <dbReference type="NCBI Taxonomy" id="714993"/>
    <lineage>
        <taxon>Eukaryota</taxon>
        <taxon>Fungi</taxon>
        <taxon>Dikarya</taxon>
        <taxon>Ascomycota</taxon>
        <taxon>Pezizomycotina</taxon>
        <taxon>Eurotiomycetes</taxon>
        <taxon>Eurotiomycetidae</taxon>
        <taxon>Eurotiales</taxon>
        <taxon>Aspergillaceae</taxon>
        <taxon>Aspergillus</taxon>
        <taxon>Aspergillus subgen. Nidulantes</taxon>
    </lineage>
</organism>
<reference evidence="3 4" key="1">
    <citation type="submission" date="2024-07" db="EMBL/GenBank/DDBJ databases">
        <title>Section-level genome sequencing and comparative genomics of Aspergillus sections Usti and Cavernicolus.</title>
        <authorList>
            <consortium name="Lawrence Berkeley National Laboratory"/>
            <person name="Nybo J.L."/>
            <person name="Vesth T.C."/>
            <person name="Theobald S."/>
            <person name="Frisvad J.C."/>
            <person name="Larsen T.O."/>
            <person name="Kjaerboelling I."/>
            <person name="Rothschild-Mancinelli K."/>
            <person name="Lyhne E.K."/>
            <person name="Kogle M.E."/>
            <person name="Barry K."/>
            <person name="Clum A."/>
            <person name="Na H."/>
            <person name="Ledsgaard L."/>
            <person name="Lin J."/>
            <person name="Lipzen A."/>
            <person name="Kuo A."/>
            <person name="Riley R."/>
            <person name="Mondo S."/>
            <person name="Labutti K."/>
            <person name="Haridas S."/>
            <person name="Pangalinan J."/>
            <person name="Salamov A.A."/>
            <person name="Simmons B.A."/>
            <person name="Magnuson J.K."/>
            <person name="Chen J."/>
            <person name="Drula E."/>
            <person name="Henrissat B."/>
            <person name="Wiebenga A."/>
            <person name="Lubbers R.J."/>
            <person name="Gomes A.C."/>
            <person name="Makela M.R."/>
            <person name="Stajich J."/>
            <person name="Grigoriev I.V."/>
            <person name="Mortensen U.H."/>
            <person name="De Vries R.P."/>
            <person name="Baker S.E."/>
            <person name="Andersen M.R."/>
        </authorList>
    </citation>
    <scope>NUCLEOTIDE SEQUENCE [LARGE SCALE GENOMIC DNA]</scope>
    <source>
        <strain evidence="3 4">CBS 209.92</strain>
    </source>
</reference>
<comment type="caution">
    <text evidence="3">The sequence shown here is derived from an EMBL/GenBank/DDBJ whole genome shotgun (WGS) entry which is preliminary data.</text>
</comment>
<feature type="transmembrane region" description="Helical" evidence="2">
    <location>
        <begin position="27"/>
        <end position="46"/>
    </location>
</feature>
<sequence length="149" mass="16659">MICFSLYPSHLPHCHFSATTMALSPEATIALAALFVACVPGLWFSISRIRRRRNMDLARDSELPLLPVAEHNHSDSSESNQDDETSPSGSENVIDFPFVPTPSVDQTNRYTSRCPLPIRVEGGLAYYGYIESWRATDYIYSTPQGGRFV</sequence>
<evidence type="ECO:0000313" key="3">
    <source>
        <dbReference type="EMBL" id="KAL2794951.1"/>
    </source>
</evidence>
<keyword evidence="4" id="KW-1185">Reference proteome</keyword>
<name>A0ABR4G7G3_9EURO</name>
<protein>
    <submittedName>
        <fullName evidence="3">Uncharacterized protein</fullName>
    </submittedName>
</protein>
<evidence type="ECO:0000313" key="4">
    <source>
        <dbReference type="Proteomes" id="UP001610563"/>
    </source>
</evidence>
<keyword evidence="2" id="KW-0472">Membrane</keyword>
<keyword evidence="2" id="KW-0812">Transmembrane</keyword>
<dbReference type="EMBL" id="JBFTWV010000039">
    <property type="protein sequence ID" value="KAL2794951.1"/>
    <property type="molecule type" value="Genomic_DNA"/>
</dbReference>
<evidence type="ECO:0000256" key="2">
    <source>
        <dbReference type="SAM" id="Phobius"/>
    </source>
</evidence>
<proteinExistence type="predicted"/>
<dbReference type="Proteomes" id="UP001610563">
    <property type="component" value="Unassembled WGS sequence"/>
</dbReference>
<gene>
    <name evidence="3" type="ORF">BJX66DRAFT_178347</name>
</gene>
<evidence type="ECO:0000256" key="1">
    <source>
        <dbReference type="SAM" id="MobiDB-lite"/>
    </source>
</evidence>
<accession>A0ABR4G7G3</accession>